<evidence type="ECO:0000256" key="1">
    <source>
        <dbReference type="SAM" id="MobiDB-lite"/>
    </source>
</evidence>
<dbReference type="Pfam" id="PF01637">
    <property type="entry name" value="ATPase_2"/>
    <property type="match status" value="1"/>
</dbReference>
<evidence type="ECO:0000313" key="4">
    <source>
        <dbReference type="Proteomes" id="UP000474957"/>
    </source>
</evidence>
<feature type="region of interest" description="Disordered" evidence="1">
    <location>
        <begin position="306"/>
        <end position="326"/>
    </location>
</feature>
<dbReference type="EMBL" id="WIND01000004">
    <property type="protein sequence ID" value="MSU89629.1"/>
    <property type="molecule type" value="Genomic_DNA"/>
</dbReference>
<accession>A0A6L5Z024</accession>
<organism evidence="3 4">
    <name type="scientific">Halovulum marinum</name>
    <dbReference type="NCBI Taxonomy" id="2662447"/>
    <lineage>
        <taxon>Bacteria</taxon>
        <taxon>Pseudomonadati</taxon>
        <taxon>Pseudomonadota</taxon>
        <taxon>Alphaproteobacteria</taxon>
        <taxon>Rhodobacterales</taxon>
        <taxon>Paracoccaceae</taxon>
        <taxon>Halovulum</taxon>
    </lineage>
</organism>
<dbReference type="SUPFAM" id="SSF52540">
    <property type="entry name" value="P-loop containing nucleoside triphosphate hydrolases"/>
    <property type="match status" value="1"/>
</dbReference>
<dbReference type="Gene3D" id="3.40.50.300">
    <property type="entry name" value="P-loop containing nucleotide triphosphate hydrolases"/>
    <property type="match status" value="1"/>
</dbReference>
<dbReference type="Proteomes" id="UP000474957">
    <property type="component" value="Unassembled WGS sequence"/>
</dbReference>
<dbReference type="PANTHER" id="PTHR34301">
    <property type="entry name" value="DNA-BINDING PROTEIN-RELATED"/>
    <property type="match status" value="1"/>
</dbReference>
<comment type="caution">
    <text evidence="3">The sequence shown here is derived from an EMBL/GenBank/DDBJ whole genome shotgun (WGS) entry which is preliminary data.</text>
</comment>
<dbReference type="RefSeq" id="WP_154446101.1">
    <property type="nucleotide sequence ID" value="NZ_WIND01000004.1"/>
</dbReference>
<sequence>MIDPWHYPRTGHTKAVMDRLDTGLTHAIVMFGPRRTGKTEFLRQDLAPAAAAAGWFVVYASLYDVKAPLAVLIHEIQRALADRKGYVQRLLGGLSGTGALKFSVPVPGTGGVEISLGGETPAEEQGAALDYLFDQLAQKKRRTLLLLDEFQEIGTADTDAALVKTLRTKLDELRPKICTVMTGSSQEKLRAVLDERTAPFYRFATEVPLPPLDDGFVDHMLARFREVTGRKLKTGEAMRVFETYERNPQLFRVWLDRRVDYPDLDADDAALRARAELARSEGFLKIWADMTPELRVVTRMLAERQPAITGQPGSERSAALGQPMTPSQIQTRLNTLTRNGIADKLARERVLTDPAFAEWVRARPAEEF</sequence>
<gene>
    <name evidence="3" type="ORF">GE300_08365</name>
</gene>
<name>A0A6L5Z024_9RHOB</name>
<evidence type="ECO:0000259" key="2">
    <source>
        <dbReference type="Pfam" id="PF01637"/>
    </source>
</evidence>
<reference evidence="3 4" key="1">
    <citation type="submission" date="2019-10" db="EMBL/GenBank/DDBJ databases">
        <title>Cognatihalovulum marinum gen. nov. sp. nov., a new member of the family Rhodobacteraceae isolated from deep seawater of the Northwest Indian Ocean.</title>
        <authorList>
            <person name="Ruan C."/>
            <person name="Wang J."/>
            <person name="Zheng X."/>
            <person name="Song L."/>
            <person name="Zhu Y."/>
            <person name="Huang Y."/>
            <person name="Lu Z."/>
            <person name="Du W."/>
            <person name="Huang L."/>
            <person name="Dai X."/>
        </authorList>
    </citation>
    <scope>NUCLEOTIDE SEQUENCE [LARGE SCALE GENOMIC DNA]</scope>
    <source>
        <strain evidence="3 4">2CG4</strain>
    </source>
</reference>
<dbReference type="InterPro" id="IPR027417">
    <property type="entry name" value="P-loop_NTPase"/>
</dbReference>
<dbReference type="PANTHER" id="PTHR34301:SF8">
    <property type="entry name" value="ATPASE DOMAIN-CONTAINING PROTEIN"/>
    <property type="match status" value="1"/>
</dbReference>
<dbReference type="InterPro" id="IPR011579">
    <property type="entry name" value="ATPase_dom"/>
</dbReference>
<dbReference type="GO" id="GO:0005524">
    <property type="term" value="F:ATP binding"/>
    <property type="evidence" value="ECO:0007669"/>
    <property type="project" value="InterPro"/>
</dbReference>
<proteinExistence type="predicted"/>
<protein>
    <recommendedName>
        <fullName evidence="2">ATPase domain-containing protein</fullName>
    </recommendedName>
</protein>
<feature type="domain" description="ATPase" evidence="2">
    <location>
        <begin position="15"/>
        <end position="227"/>
    </location>
</feature>
<dbReference type="AlphaFoldDB" id="A0A6L5Z024"/>
<evidence type="ECO:0000313" key="3">
    <source>
        <dbReference type="EMBL" id="MSU89629.1"/>
    </source>
</evidence>
<keyword evidence="4" id="KW-1185">Reference proteome</keyword>